<keyword evidence="5" id="KW-0045">Antibiotic biosynthesis</keyword>
<dbReference type="Gene3D" id="3.40.366.10">
    <property type="entry name" value="Malonyl-Coenzyme A Acyl Carrier Protein, domain 2"/>
    <property type="match status" value="1"/>
</dbReference>
<dbReference type="InterPro" id="IPR032821">
    <property type="entry name" value="PKS_assoc"/>
</dbReference>
<dbReference type="InterPro" id="IPR009081">
    <property type="entry name" value="PP-bd_ACP"/>
</dbReference>
<dbReference type="InterPro" id="IPR001227">
    <property type="entry name" value="Ac_transferase_dom_sf"/>
</dbReference>
<dbReference type="CDD" id="cd08952">
    <property type="entry name" value="KR_1_SDR_x"/>
    <property type="match status" value="1"/>
</dbReference>
<keyword evidence="11" id="KW-1185">Reference proteome</keyword>
<dbReference type="Proteomes" id="UP000199360">
    <property type="component" value="Unassembled WGS sequence"/>
</dbReference>
<keyword evidence="6" id="KW-0511">Multifunctional enzyme</keyword>
<dbReference type="PANTHER" id="PTHR43775:SF51">
    <property type="entry name" value="INACTIVE PHENOLPHTHIOCEROL SYNTHESIS POLYKETIDE SYNTHASE TYPE I PKS1-RELATED"/>
    <property type="match status" value="1"/>
</dbReference>
<dbReference type="InterPro" id="IPR036291">
    <property type="entry name" value="NAD(P)-bd_dom_sf"/>
</dbReference>
<dbReference type="InterPro" id="IPR016036">
    <property type="entry name" value="Malonyl_transacylase_ACP-bd"/>
</dbReference>
<dbReference type="PROSITE" id="PS50075">
    <property type="entry name" value="CARRIER"/>
    <property type="match status" value="1"/>
</dbReference>
<reference evidence="11" key="1">
    <citation type="submission" date="2016-06" db="EMBL/GenBank/DDBJ databases">
        <authorList>
            <person name="Varghese N."/>
            <person name="Submissions Spin"/>
        </authorList>
    </citation>
    <scope>NUCLEOTIDE SEQUENCE [LARGE SCALE GENOMIC DNA]</scope>
    <source>
        <strain evidence="11">DSM 45647</strain>
    </source>
</reference>
<feature type="domain" description="Ketosynthase family 3 (KS3)" evidence="9">
    <location>
        <begin position="33"/>
        <end position="453"/>
    </location>
</feature>
<name>A0A1C5J022_9ACTN</name>
<evidence type="ECO:0000313" key="11">
    <source>
        <dbReference type="Proteomes" id="UP000199360"/>
    </source>
</evidence>
<keyword evidence="4 10" id="KW-0808">Transferase</keyword>
<comment type="cofactor">
    <cofactor evidence="1">
        <name>pantetheine 4'-phosphate</name>
        <dbReference type="ChEBI" id="CHEBI:47942"/>
    </cofactor>
</comment>
<dbReference type="Pfam" id="PF00698">
    <property type="entry name" value="Acyl_transf_1"/>
    <property type="match status" value="1"/>
</dbReference>
<dbReference type="InterPro" id="IPR015083">
    <property type="entry name" value="NorB/c/GfsB-D-like_docking"/>
</dbReference>
<dbReference type="InterPro" id="IPR018201">
    <property type="entry name" value="Ketoacyl_synth_AS"/>
</dbReference>
<dbReference type="Pfam" id="PF00550">
    <property type="entry name" value="PP-binding"/>
    <property type="match status" value="1"/>
</dbReference>
<dbReference type="FunFam" id="3.40.366.10:FF:000002">
    <property type="entry name" value="Probable polyketide synthase 2"/>
    <property type="match status" value="1"/>
</dbReference>
<evidence type="ECO:0000313" key="10">
    <source>
        <dbReference type="EMBL" id="SCG63885.1"/>
    </source>
</evidence>
<dbReference type="Pfam" id="PF16197">
    <property type="entry name" value="KAsynt_C_assoc"/>
    <property type="match status" value="1"/>
</dbReference>
<dbReference type="FunFam" id="1.10.1200.10:FF:000007">
    <property type="entry name" value="Probable polyketide synthase pks17"/>
    <property type="match status" value="1"/>
</dbReference>
<dbReference type="EMBL" id="FMDM01000008">
    <property type="protein sequence ID" value="SCG63885.1"/>
    <property type="molecule type" value="Genomic_DNA"/>
</dbReference>
<evidence type="ECO:0000259" key="8">
    <source>
        <dbReference type="PROSITE" id="PS50075"/>
    </source>
</evidence>
<dbReference type="GO" id="GO:0033068">
    <property type="term" value="P:macrolide biosynthetic process"/>
    <property type="evidence" value="ECO:0007669"/>
    <property type="project" value="UniProtKB-ARBA"/>
</dbReference>
<dbReference type="Pfam" id="PF02801">
    <property type="entry name" value="Ketoacyl-synt_C"/>
    <property type="match status" value="1"/>
</dbReference>
<dbReference type="SMART" id="SM00823">
    <property type="entry name" value="PKS_PP"/>
    <property type="match status" value="1"/>
</dbReference>
<dbReference type="InterPro" id="IPR036736">
    <property type="entry name" value="ACP-like_sf"/>
</dbReference>
<dbReference type="SMART" id="SM00825">
    <property type="entry name" value="PKS_KS"/>
    <property type="match status" value="1"/>
</dbReference>
<dbReference type="InterPro" id="IPR014030">
    <property type="entry name" value="Ketoacyl_synth_N"/>
</dbReference>
<evidence type="ECO:0000256" key="2">
    <source>
        <dbReference type="ARBA" id="ARBA00022450"/>
    </source>
</evidence>
<dbReference type="InterPro" id="IPR020841">
    <property type="entry name" value="PKS_Beta-ketoAc_synthase_dom"/>
</dbReference>
<dbReference type="Gene3D" id="3.40.50.720">
    <property type="entry name" value="NAD(P)-binding Rossmann-like Domain"/>
    <property type="match status" value="1"/>
</dbReference>
<evidence type="ECO:0000256" key="4">
    <source>
        <dbReference type="ARBA" id="ARBA00022679"/>
    </source>
</evidence>
<evidence type="ECO:0000256" key="5">
    <source>
        <dbReference type="ARBA" id="ARBA00023194"/>
    </source>
</evidence>
<dbReference type="Pfam" id="PF08990">
    <property type="entry name" value="Docking"/>
    <property type="match status" value="1"/>
</dbReference>
<keyword evidence="3" id="KW-0597">Phosphoprotein</keyword>
<feature type="domain" description="Carrier" evidence="8">
    <location>
        <begin position="1434"/>
        <end position="1509"/>
    </location>
</feature>
<dbReference type="InterPro" id="IPR016035">
    <property type="entry name" value="Acyl_Trfase/lysoPLipase"/>
</dbReference>
<dbReference type="SUPFAM" id="SSF52151">
    <property type="entry name" value="FabD/lysophospholipase-like"/>
    <property type="match status" value="1"/>
</dbReference>
<dbReference type="OrthoDB" id="3406074at2"/>
<dbReference type="InterPro" id="IPR020806">
    <property type="entry name" value="PKS_PP-bd"/>
</dbReference>
<dbReference type="InterPro" id="IPR013968">
    <property type="entry name" value="PKS_KR"/>
</dbReference>
<dbReference type="SUPFAM" id="SSF55048">
    <property type="entry name" value="Probable ACP-binding domain of malonyl-CoA ACP transacylase"/>
    <property type="match status" value="1"/>
</dbReference>
<proteinExistence type="predicted"/>
<dbReference type="SMART" id="SM01294">
    <property type="entry name" value="PKS_PP_betabranch"/>
    <property type="match status" value="1"/>
</dbReference>
<gene>
    <name evidence="10" type="ORF">GA0070213_10813</name>
</gene>
<dbReference type="GO" id="GO:0031177">
    <property type="term" value="F:phosphopantetheine binding"/>
    <property type="evidence" value="ECO:0007669"/>
    <property type="project" value="InterPro"/>
</dbReference>
<keyword evidence="2" id="KW-0596">Phosphopantetheine</keyword>
<evidence type="ECO:0000256" key="3">
    <source>
        <dbReference type="ARBA" id="ARBA00022553"/>
    </source>
</evidence>
<evidence type="ECO:0000256" key="6">
    <source>
        <dbReference type="ARBA" id="ARBA00023268"/>
    </source>
</evidence>
<dbReference type="PANTHER" id="PTHR43775">
    <property type="entry name" value="FATTY ACID SYNTHASE"/>
    <property type="match status" value="1"/>
</dbReference>
<dbReference type="PROSITE" id="PS52004">
    <property type="entry name" value="KS3_2"/>
    <property type="match status" value="1"/>
</dbReference>
<dbReference type="PROSITE" id="PS00606">
    <property type="entry name" value="KS3_1"/>
    <property type="match status" value="1"/>
</dbReference>
<accession>A0A1C5J022</accession>
<keyword evidence="7" id="KW-0012">Acyltransferase</keyword>
<dbReference type="InterPro" id="IPR016039">
    <property type="entry name" value="Thiolase-like"/>
</dbReference>
<dbReference type="FunFam" id="3.40.47.10:FF:000019">
    <property type="entry name" value="Polyketide synthase type I"/>
    <property type="match status" value="1"/>
</dbReference>
<dbReference type="CDD" id="cd00833">
    <property type="entry name" value="PKS"/>
    <property type="match status" value="1"/>
</dbReference>
<organism evidence="10 11">
    <name type="scientific">Micromonospora humi</name>
    <dbReference type="NCBI Taxonomy" id="745366"/>
    <lineage>
        <taxon>Bacteria</taxon>
        <taxon>Bacillati</taxon>
        <taxon>Actinomycetota</taxon>
        <taxon>Actinomycetes</taxon>
        <taxon>Micromonosporales</taxon>
        <taxon>Micromonosporaceae</taxon>
        <taxon>Micromonospora</taxon>
    </lineage>
</organism>
<dbReference type="InterPro" id="IPR014043">
    <property type="entry name" value="Acyl_transferase_dom"/>
</dbReference>
<dbReference type="Pfam" id="PF18369">
    <property type="entry name" value="PKS_DE"/>
    <property type="match status" value="1"/>
</dbReference>
<dbReference type="GO" id="GO:0004315">
    <property type="term" value="F:3-oxoacyl-[acyl-carrier-protein] synthase activity"/>
    <property type="evidence" value="ECO:0007669"/>
    <property type="project" value="InterPro"/>
</dbReference>
<dbReference type="SMART" id="SM00827">
    <property type="entry name" value="PKS_AT"/>
    <property type="match status" value="1"/>
</dbReference>
<dbReference type="InterPro" id="IPR006162">
    <property type="entry name" value="Ppantetheine_attach_site"/>
</dbReference>
<dbReference type="InterPro" id="IPR014031">
    <property type="entry name" value="Ketoacyl_synth_C"/>
</dbReference>
<evidence type="ECO:0000256" key="1">
    <source>
        <dbReference type="ARBA" id="ARBA00001957"/>
    </source>
</evidence>
<dbReference type="SUPFAM" id="SSF51735">
    <property type="entry name" value="NAD(P)-binding Rossmann-fold domains"/>
    <property type="match status" value="2"/>
</dbReference>
<evidence type="ECO:0000256" key="7">
    <source>
        <dbReference type="ARBA" id="ARBA00023315"/>
    </source>
</evidence>
<dbReference type="InterPro" id="IPR041618">
    <property type="entry name" value="PKS_DE"/>
</dbReference>
<dbReference type="Gene3D" id="6.10.140.1830">
    <property type="match status" value="1"/>
</dbReference>
<dbReference type="SMART" id="SM00822">
    <property type="entry name" value="PKS_KR"/>
    <property type="match status" value="1"/>
</dbReference>
<dbReference type="Gene3D" id="3.40.47.10">
    <property type="match status" value="1"/>
</dbReference>
<dbReference type="Gene3D" id="1.10.1200.10">
    <property type="entry name" value="ACP-like"/>
    <property type="match status" value="1"/>
</dbReference>
<dbReference type="SUPFAM" id="SSF47336">
    <property type="entry name" value="ACP-like"/>
    <property type="match status" value="1"/>
</dbReference>
<dbReference type="InterPro" id="IPR057326">
    <property type="entry name" value="KR_dom"/>
</dbReference>
<dbReference type="InterPro" id="IPR050091">
    <property type="entry name" value="PKS_NRPS_Biosynth_Enz"/>
</dbReference>
<protein>
    <submittedName>
        <fullName evidence="10">Acyl transferase domain-containing protein</fullName>
    </submittedName>
</protein>
<evidence type="ECO:0000259" key="9">
    <source>
        <dbReference type="PROSITE" id="PS52004"/>
    </source>
</evidence>
<dbReference type="Gene3D" id="3.30.70.3290">
    <property type="match status" value="1"/>
</dbReference>
<dbReference type="GO" id="GO:0006633">
    <property type="term" value="P:fatty acid biosynthetic process"/>
    <property type="evidence" value="ECO:0007669"/>
    <property type="project" value="InterPro"/>
</dbReference>
<dbReference type="STRING" id="745366.GA0070213_10813"/>
<dbReference type="PROSITE" id="PS00012">
    <property type="entry name" value="PHOSPHOPANTETHEINE"/>
    <property type="match status" value="1"/>
</dbReference>
<dbReference type="Pfam" id="PF00109">
    <property type="entry name" value="ketoacyl-synt"/>
    <property type="match status" value="1"/>
</dbReference>
<dbReference type="SUPFAM" id="SSF53901">
    <property type="entry name" value="Thiolase-like"/>
    <property type="match status" value="1"/>
</dbReference>
<dbReference type="NCBIfam" id="NF045894">
    <property type="entry name" value="PKS_plus_SDR"/>
    <property type="match status" value="1"/>
</dbReference>
<sequence>MTDQNKLLEYLKRATVDLRDTREALRAAEDRAREPIAIVAMGCRYPGEVASAEDLWHLVAADGDAIGALPSDRGWDVDALTAAAGGPREGGFLSGAGDFDAQLFGVSPREALVMDPQQRLMLQVAWEALEHAGVDHTLLRGTRTGVFVGAMYHDYGALVGTAGDHAESYLATGNAGSAISGRVSYTFGFEGPAVTVDTACSSSLVAVHLAAQSLRQGECTLALAGGVTVMATPSVLTGFTVDSGLAADGRCKSFAASADGTAWSEGAGLLVLERLSDARRNGHPVLALVRGSAVNQDGASSGLTAPNGPSQQRVIAQALAGADLGPGDVDVVEAHGTGTTLGDPIEAQALLATYGRNRPPDRPLWLGSVKSNLGHTQAAAGIAGIIKMVMALRHGLLPRTLHVDEPTPHVDWSAGEMRLLTEPVPWSRFGSARRAGISSFGVSGTNAHVIVEEAPAASPAAATREPAGPPATVPLLLSAGSATALREQAERLRARLAADPNVPLLDVGYSLATGRTLLDERAVVLAGDHCRAAASLTAVAQGTADPAVISGTARPGRLAVLFTGQGAQRLGMGAELRAGFPVFAAAFDEICDRFDAVLDRPLRTVIDSDADALQQTVHTQAGLFALEVALYRLVESWGVVPDALLGHSIGELAAAHVAGVLSLDDACTLVAARGRLMQQLPPGGAMLAVDATEDEAVAELADFAGRLDVAAVNGPAQVVVSGDEDAVFELAARWTAQGRRNNLLRVSHAFHSVRMDPMLDEFRAVAESLTYAAPRIPIVSNVTGEVAERLDAAHWVRHARRAVRYADGVACLQAAGVTRFLELGPHPVLTALTRHSLTERADAPAVIAPALRQGHCETATLLAALAELHVVGQPVDWAAVYRVWGGASVVLPTYPFARDRYWPVLAPPRAEVTGAGAFWAAVDDDDVARFTGLLGVAPDTRVTELLPALSAWRGQAAEQAATDSWRYRIEWRPAHPTPARLTGTWLVVTPGGDDEIVSDVAGALKAGGAESRVVIVGGDRVTAAESLRPYRSAELAGVACLPATGGAAWLLGVTQALHDLDWNVPLWCLTQDAVTGDDPHLDQVWGLGRVAALEFPRWWGGLADLPAELDVLAARHLVSVLADGREDQVAVRASGVTARRLVRAPARPRTGTGWTPTGTVLLTGGTGALGGHVARWLADRGTPHLLLAGRRGADTPGVPELVRDLADRGARVTVAACDVTDRDAVAALLGTVPAEHPLSAVVHAAGSGTVCPITELTPGGLADAMRAKVVGAEVLDDVLGDTPLDAFVVFGSIAGVWGAGGQGAYSAANAHLDGLVRRRRARGLPGTSVGWGPWAGAGMAAGDGADAYLQRRGLPPMDPGLAVAALAGAVGGGDGCVVVADVEWDRFAPAFTALRPQPLLTGLADAASGGTAEPDGRDSERDRLAALPAAERPAAVLELVQRHAAAVLGYAQPATLRVDRALRDLGMDSVTAVELRDRLGRAVGERLAATVAFDHPSVRALAEHLDTLLFGGRAEDDDDTRIRRALQLIPLSRLRGAGLLDTLLSLAEPEPGADPLPLTTDEIDDLDGEDLLRLALGERAS</sequence>
<dbReference type="GO" id="GO:0004312">
    <property type="term" value="F:fatty acid synthase activity"/>
    <property type="evidence" value="ECO:0007669"/>
    <property type="project" value="TreeGrafter"/>
</dbReference>
<dbReference type="Pfam" id="PF08659">
    <property type="entry name" value="KR"/>
    <property type="match status" value="1"/>
</dbReference>